<dbReference type="InterPro" id="IPR000014">
    <property type="entry name" value="PAS"/>
</dbReference>
<feature type="region of interest" description="Disordered" evidence="1">
    <location>
        <begin position="549"/>
        <end position="597"/>
    </location>
</feature>
<dbReference type="CDD" id="cd00130">
    <property type="entry name" value="PAS"/>
    <property type="match status" value="3"/>
</dbReference>
<comment type="caution">
    <text evidence="4">The sequence shown here is derived from an EMBL/GenBank/DDBJ whole genome shotgun (WGS) entry which is preliminary data.</text>
</comment>
<dbReference type="PANTHER" id="PTHR44757">
    <property type="entry name" value="DIGUANYLATE CYCLASE DGCP"/>
    <property type="match status" value="1"/>
</dbReference>
<dbReference type="SMART" id="SM00091">
    <property type="entry name" value="PAS"/>
    <property type="match status" value="3"/>
</dbReference>
<dbReference type="Gene3D" id="3.30.450.20">
    <property type="entry name" value="PAS domain"/>
    <property type="match status" value="3"/>
</dbReference>
<dbReference type="NCBIfam" id="TIGR00229">
    <property type="entry name" value="sensory_box"/>
    <property type="match status" value="1"/>
</dbReference>
<dbReference type="InterPro" id="IPR013767">
    <property type="entry name" value="PAS_fold"/>
</dbReference>
<evidence type="ECO:0000313" key="4">
    <source>
        <dbReference type="EMBL" id="GGB42531.1"/>
    </source>
</evidence>
<dbReference type="InterPro" id="IPR035965">
    <property type="entry name" value="PAS-like_dom_sf"/>
</dbReference>
<dbReference type="Gene3D" id="3.30.70.270">
    <property type="match status" value="1"/>
</dbReference>
<organism evidence="4 5">
    <name type="scientific">Gordonia jinhuaensis</name>
    <dbReference type="NCBI Taxonomy" id="1517702"/>
    <lineage>
        <taxon>Bacteria</taxon>
        <taxon>Bacillati</taxon>
        <taxon>Actinomycetota</taxon>
        <taxon>Actinomycetes</taxon>
        <taxon>Mycobacteriales</taxon>
        <taxon>Gordoniaceae</taxon>
        <taxon>Gordonia</taxon>
    </lineage>
</organism>
<reference evidence="4" key="1">
    <citation type="journal article" date="2014" name="Int. J. Syst. Evol. Microbiol.">
        <title>Complete genome sequence of Corynebacterium casei LMG S-19264T (=DSM 44701T), isolated from a smear-ripened cheese.</title>
        <authorList>
            <consortium name="US DOE Joint Genome Institute (JGI-PGF)"/>
            <person name="Walter F."/>
            <person name="Albersmeier A."/>
            <person name="Kalinowski J."/>
            <person name="Ruckert C."/>
        </authorList>
    </citation>
    <scope>NUCLEOTIDE SEQUENCE</scope>
    <source>
        <strain evidence="4">CGMCC 1.12827</strain>
    </source>
</reference>
<proteinExistence type="predicted"/>
<dbReference type="SUPFAM" id="SSF55073">
    <property type="entry name" value="Nucleotide cyclase"/>
    <property type="match status" value="1"/>
</dbReference>
<accession>A0A916TF18</accession>
<dbReference type="PROSITE" id="PS50112">
    <property type="entry name" value="PAS"/>
    <property type="match status" value="1"/>
</dbReference>
<feature type="domain" description="GGDEF" evidence="3">
    <location>
        <begin position="385"/>
        <end position="519"/>
    </location>
</feature>
<dbReference type="Pfam" id="PF13188">
    <property type="entry name" value="PAS_8"/>
    <property type="match status" value="2"/>
</dbReference>
<dbReference type="AlphaFoldDB" id="A0A916TF18"/>
<dbReference type="SUPFAM" id="SSF55785">
    <property type="entry name" value="PYP-like sensor domain (PAS domain)"/>
    <property type="match status" value="3"/>
</dbReference>
<dbReference type="SMART" id="SM00267">
    <property type="entry name" value="GGDEF"/>
    <property type="match status" value="1"/>
</dbReference>
<dbReference type="CDD" id="cd01949">
    <property type="entry name" value="GGDEF"/>
    <property type="match status" value="1"/>
</dbReference>
<name>A0A916TF18_9ACTN</name>
<dbReference type="NCBIfam" id="TIGR00254">
    <property type="entry name" value="GGDEF"/>
    <property type="match status" value="1"/>
</dbReference>
<dbReference type="EMBL" id="BMGC01000031">
    <property type="protein sequence ID" value="GGB42531.1"/>
    <property type="molecule type" value="Genomic_DNA"/>
</dbReference>
<reference evidence="4" key="2">
    <citation type="submission" date="2020-09" db="EMBL/GenBank/DDBJ databases">
        <authorList>
            <person name="Sun Q."/>
            <person name="Zhou Y."/>
        </authorList>
    </citation>
    <scope>NUCLEOTIDE SEQUENCE</scope>
    <source>
        <strain evidence="4">CGMCC 1.12827</strain>
    </source>
</reference>
<dbReference type="PANTHER" id="PTHR44757:SF2">
    <property type="entry name" value="BIOFILM ARCHITECTURE MAINTENANCE PROTEIN MBAA"/>
    <property type="match status" value="1"/>
</dbReference>
<sequence length="597" mass="64675">MDRNFRDLIDLIPDAVCVHDGGRIVYANAAFARWMGSESTDDVVGAPIVKFVHPDSVPAMLDRIMRLRVVGDRSEPTDAVLAPPDGSGIEVEWVASLIEWEARPAYEVVFRDVGQQRRMHATLEYQTTLVEQISDAYIVTDSEMNVVWWNSAAERIYHRGAAEVHGTPVTSAVGSGIDPVAIALGGPVIQQHRDAEGAPLTARVSAAPAESGFALVCSDRTEIHQAEQHFLGLIETMPDGLLIFDRTGRVTAANPAARSILRLPLHAGDLIPSDPPCGSFTMEDGSHLSPYHPLVQDVLNRSISVTDVLVRTVDPDGVTMWLSLDVKPLTPGDKDSLITMRIADVTTQVTTNAKLEYRATHDPLTGLPNREGVLSRIDLAVQEGFGAAVLVIDLDHFSSINVARGHHVGDDVLCVAADRLRAALVGPNDLVGRVGSDEFVIVIDGDDSQTLTAAVDSVRDALADPLTIDGELLRIDASIGLTRVLPDDTRTAHGVLRDADVAMFAAKQSTKAQPEPVDAGMVNVTVAGVAETTNVRGEGRHGLDHDHRAVEDHHDKNRDHHDRDRPNSGDHLRNDQTAEHDIRAEVRAHTDGMARRT</sequence>
<evidence type="ECO:0000259" key="3">
    <source>
        <dbReference type="PROSITE" id="PS50887"/>
    </source>
</evidence>
<dbReference type="GO" id="GO:0006355">
    <property type="term" value="P:regulation of DNA-templated transcription"/>
    <property type="evidence" value="ECO:0007669"/>
    <property type="project" value="InterPro"/>
</dbReference>
<dbReference type="InterPro" id="IPR052155">
    <property type="entry name" value="Biofilm_reg_signaling"/>
</dbReference>
<evidence type="ECO:0000313" key="5">
    <source>
        <dbReference type="Proteomes" id="UP000621454"/>
    </source>
</evidence>
<evidence type="ECO:0008006" key="6">
    <source>
        <dbReference type="Google" id="ProtNLM"/>
    </source>
</evidence>
<dbReference type="PROSITE" id="PS50887">
    <property type="entry name" value="GGDEF"/>
    <property type="match status" value="1"/>
</dbReference>
<dbReference type="InterPro" id="IPR029787">
    <property type="entry name" value="Nucleotide_cyclase"/>
</dbReference>
<dbReference type="RefSeq" id="WP_188587748.1">
    <property type="nucleotide sequence ID" value="NZ_BMGC01000031.1"/>
</dbReference>
<dbReference type="Pfam" id="PF00990">
    <property type="entry name" value="GGDEF"/>
    <property type="match status" value="1"/>
</dbReference>
<protein>
    <recommendedName>
        <fullName evidence="6">PAS domain S-box-containing protein/diguanylate cyclase (GGDEF) domain-containing protein</fullName>
    </recommendedName>
</protein>
<dbReference type="InterPro" id="IPR043128">
    <property type="entry name" value="Rev_trsase/Diguanyl_cyclase"/>
</dbReference>
<evidence type="ECO:0000256" key="1">
    <source>
        <dbReference type="SAM" id="MobiDB-lite"/>
    </source>
</evidence>
<dbReference type="Pfam" id="PF00989">
    <property type="entry name" value="PAS"/>
    <property type="match status" value="1"/>
</dbReference>
<dbReference type="Proteomes" id="UP000621454">
    <property type="component" value="Unassembled WGS sequence"/>
</dbReference>
<keyword evidence="5" id="KW-1185">Reference proteome</keyword>
<feature type="domain" description="PAS" evidence="2">
    <location>
        <begin position="226"/>
        <end position="261"/>
    </location>
</feature>
<gene>
    <name evidence="4" type="ORF">GCM10011489_32560</name>
</gene>
<evidence type="ECO:0000259" key="2">
    <source>
        <dbReference type="PROSITE" id="PS50112"/>
    </source>
</evidence>
<dbReference type="InterPro" id="IPR000160">
    <property type="entry name" value="GGDEF_dom"/>
</dbReference>